<dbReference type="EMBL" id="BNEK01000005">
    <property type="protein sequence ID" value="GHJ32968.1"/>
    <property type="molecule type" value="Genomic_DNA"/>
</dbReference>
<feature type="transmembrane region" description="Helical" evidence="7">
    <location>
        <begin position="179"/>
        <end position="198"/>
    </location>
</feature>
<keyword evidence="4 7" id="KW-0812">Transmembrane</keyword>
<evidence type="ECO:0000256" key="6">
    <source>
        <dbReference type="ARBA" id="ARBA00023136"/>
    </source>
</evidence>
<keyword evidence="3" id="KW-1003">Cell membrane</keyword>
<feature type="transmembrane region" description="Helical" evidence="7">
    <location>
        <begin position="120"/>
        <end position="141"/>
    </location>
</feature>
<comment type="subcellular location">
    <subcellularLocation>
        <location evidence="1 7">Cell membrane</location>
        <topology evidence="1 7">Multi-pass membrane protein</topology>
    </subcellularLocation>
</comment>
<dbReference type="RefSeq" id="WP_079079857.1">
    <property type="nucleotide sequence ID" value="NZ_BBON01000038.1"/>
</dbReference>
<feature type="transmembrane region" description="Helical" evidence="7">
    <location>
        <begin position="275"/>
        <end position="296"/>
    </location>
</feature>
<keyword evidence="6 7" id="KW-0472">Membrane</keyword>
<keyword evidence="2 7" id="KW-0813">Transport</keyword>
<evidence type="ECO:0000256" key="2">
    <source>
        <dbReference type="ARBA" id="ARBA00022448"/>
    </source>
</evidence>
<evidence type="ECO:0000256" key="5">
    <source>
        <dbReference type="ARBA" id="ARBA00022989"/>
    </source>
</evidence>
<feature type="region of interest" description="Disordered" evidence="8">
    <location>
        <begin position="1"/>
        <end position="25"/>
    </location>
</feature>
<keyword evidence="11" id="KW-1185">Reference proteome</keyword>
<reference evidence="10" key="1">
    <citation type="submission" date="2024-05" db="EMBL/GenBank/DDBJ databases">
        <title>Whole genome shotgun sequence of Streptomyces hygroscopicus NBRC 113678.</title>
        <authorList>
            <person name="Komaki H."/>
            <person name="Tamura T."/>
        </authorList>
    </citation>
    <scope>NUCLEOTIDE SEQUENCE</scope>
    <source>
        <strain evidence="10">N11-34</strain>
    </source>
</reference>
<feature type="transmembrane region" description="Helical" evidence="7">
    <location>
        <begin position="153"/>
        <end position="173"/>
    </location>
</feature>
<accession>A0ABQ3UBM4</accession>
<dbReference type="Proteomes" id="UP001054854">
    <property type="component" value="Unassembled WGS sequence"/>
</dbReference>
<dbReference type="InterPro" id="IPR035906">
    <property type="entry name" value="MetI-like_sf"/>
</dbReference>
<comment type="caution">
    <text evidence="10">The sequence shown here is derived from an EMBL/GenBank/DDBJ whole genome shotgun (WGS) entry which is preliminary data.</text>
</comment>
<dbReference type="CDD" id="cd06261">
    <property type="entry name" value="TM_PBP2"/>
    <property type="match status" value="1"/>
</dbReference>
<dbReference type="PANTHER" id="PTHR30151">
    <property type="entry name" value="ALKANE SULFONATE ABC TRANSPORTER-RELATED, MEMBRANE SUBUNIT"/>
    <property type="match status" value="1"/>
</dbReference>
<name>A0ABQ3UBM4_STRHY</name>
<organism evidence="10 11">
    <name type="scientific">Streptomyces hygroscopicus</name>
    <dbReference type="NCBI Taxonomy" id="1912"/>
    <lineage>
        <taxon>Bacteria</taxon>
        <taxon>Bacillati</taxon>
        <taxon>Actinomycetota</taxon>
        <taxon>Actinomycetes</taxon>
        <taxon>Kitasatosporales</taxon>
        <taxon>Streptomycetaceae</taxon>
        <taxon>Streptomyces</taxon>
        <taxon>Streptomyces violaceusniger group</taxon>
    </lineage>
</organism>
<evidence type="ECO:0000256" key="4">
    <source>
        <dbReference type="ARBA" id="ARBA00022692"/>
    </source>
</evidence>
<dbReference type="SUPFAM" id="SSF161098">
    <property type="entry name" value="MetI-like"/>
    <property type="match status" value="1"/>
</dbReference>
<evidence type="ECO:0000256" key="8">
    <source>
        <dbReference type="SAM" id="MobiDB-lite"/>
    </source>
</evidence>
<feature type="transmembrane region" description="Helical" evidence="7">
    <location>
        <begin position="242"/>
        <end position="263"/>
    </location>
</feature>
<evidence type="ECO:0000256" key="3">
    <source>
        <dbReference type="ARBA" id="ARBA00022475"/>
    </source>
</evidence>
<feature type="domain" description="ABC transmembrane type-1" evidence="9">
    <location>
        <begin position="113"/>
        <end position="293"/>
    </location>
</feature>
<dbReference type="Gene3D" id="1.10.3720.10">
    <property type="entry name" value="MetI-like"/>
    <property type="match status" value="1"/>
</dbReference>
<evidence type="ECO:0000259" key="9">
    <source>
        <dbReference type="PROSITE" id="PS50928"/>
    </source>
</evidence>
<gene>
    <name evidence="10" type="ORF">TPA0910_74010</name>
</gene>
<dbReference type="Pfam" id="PF00528">
    <property type="entry name" value="BPD_transp_1"/>
    <property type="match status" value="1"/>
</dbReference>
<keyword evidence="5 7" id="KW-1133">Transmembrane helix</keyword>
<feature type="compositionally biased region" description="Basic and acidic residues" evidence="8">
    <location>
        <begin position="8"/>
        <end position="17"/>
    </location>
</feature>
<evidence type="ECO:0000313" key="10">
    <source>
        <dbReference type="EMBL" id="GHJ32968.1"/>
    </source>
</evidence>
<dbReference type="PANTHER" id="PTHR30151:SF38">
    <property type="entry name" value="ALIPHATIC SULFONATES TRANSPORT PERMEASE PROTEIN SSUC-RELATED"/>
    <property type="match status" value="1"/>
</dbReference>
<evidence type="ECO:0000256" key="7">
    <source>
        <dbReference type="RuleBase" id="RU363032"/>
    </source>
</evidence>
<comment type="similarity">
    <text evidence="7">Belongs to the binding-protein-dependent transport system permease family.</text>
</comment>
<protein>
    <submittedName>
        <fullName evidence="10">ABC transporter permease</fullName>
    </submittedName>
</protein>
<sequence>MPEQPLLTKDREPRSDPTAEAGPPRARAIGRLSIGRLATGRLANGRLATGWIGRALPRTGRALGPWVVPLLVLAVWQTTAKTGALPPRILPAPEAVLRAGTDLAATGELQHHILTSLRRIAQGFALGAATGLLLGFGVGMSKAAEILLDRSLQMVRTIPHLALVPLMIAWFGIGEEPKVLLVALGTFFPVYLNTVTGIRGVDPKLLQLGRSYGLGRWRLVRDIAIPGAMPTVLAGIRYSLGVAWMTLVVAETISASDGIGYLAQDARQLLRTDQIVLAILLYALAGLFADLLTRLIERRVLRWHPNYRRPGSR</sequence>
<dbReference type="InterPro" id="IPR000515">
    <property type="entry name" value="MetI-like"/>
</dbReference>
<evidence type="ECO:0000256" key="1">
    <source>
        <dbReference type="ARBA" id="ARBA00004651"/>
    </source>
</evidence>
<dbReference type="PROSITE" id="PS50928">
    <property type="entry name" value="ABC_TM1"/>
    <property type="match status" value="1"/>
</dbReference>
<proteinExistence type="inferred from homology"/>
<evidence type="ECO:0000313" key="11">
    <source>
        <dbReference type="Proteomes" id="UP001054854"/>
    </source>
</evidence>